<reference evidence="1 2" key="1">
    <citation type="submission" date="2020-01" db="EMBL/GenBank/DDBJ databases">
        <title>Anaeroalcalibacter tamaniensis gen. nov., sp. nov., moderately halophilic strictly anaerobic fermenter bacterium from mud volcano of Taman peninsula.</title>
        <authorList>
            <person name="Frolova A."/>
            <person name="Merkel A.Y."/>
            <person name="Slobodkin A.I."/>
        </authorList>
    </citation>
    <scope>NUCLEOTIDE SEQUENCE [LARGE SCALE GENOMIC DNA]</scope>
    <source>
        <strain evidence="1 2">F-3ap</strain>
    </source>
</reference>
<comment type="caution">
    <text evidence="1">The sequence shown here is derived from an EMBL/GenBank/DDBJ whole genome shotgun (WGS) entry which is preliminary data.</text>
</comment>
<name>A0A7X5HXU4_9FIRM</name>
<protein>
    <submittedName>
        <fullName evidence="1">Uncharacterized protein</fullName>
    </submittedName>
</protein>
<evidence type="ECO:0000313" key="2">
    <source>
        <dbReference type="Proteomes" id="UP000461585"/>
    </source>
</evidence>
<gene>
    <name evidence="1" type="ORF">GXN74_12765</name>
</gene>
<proteinExistence type="predicted"/>
<dbReference type="EMBL" id="JAAEEH010000048">
    <property type="protein sequence ID" value="NDL68610.1"/>
    <property type="molecule type" value="Genomic_DNA"/>
</dbReference>
<organism evidence="1 2">
    <name type="scientific">Anaerotalea alkaliphila</name>
    <dbReference type="NCBI Taxonomy" id="2662126"/>
    <lineage>
        <taxon>Bacteria</taxon>
        <taxon>Bacillati</taxon>
        <taxon>Bacillota</taxon>
        <taxon>Clostridia</taxon>
        <taxon>Eubacteriales</taxon>
        <taxon>Anaerotalea</taxon>
    </lineage>
</organism>
<dbReference type="RefSeq" id="WP_162371331.1">
    <property type="nucleotide sequence ID" value="NZ_JAAEEH010000048.1"/>
</dbReference>
<dbReference type="Proteomes" id="UP000461585">
    <property type="component" value="Unassembled WGS sequence"/>
</dbReference>
<sequence>MRFNFINYDDFYSKCNNRSNHKCSKCNDVKEVAISAAEVIIADRIMKFEDIPLLKCTSCGAVTLADHSKKMIDECYKYMIKENHFEGIHKYNGYRQKFEYCQEDDLIYDHRDYYSIPGLSVDFEHSKEGFLTPVYFGKKSVLHFMHDPDYEFKLFSDTYGQVGYKDEWIVPFGINSEDKIVFWLGDLSYMDKTSLNILKPHNVESDHQLTRSEFYAAQLCCIWSEPNRELNVCYKKCDFYNVVKNTYQVSLEHLESEIKEQMDKFQKPIVISEKTIEPTINMLHKVLIEGVNIKELRNLYLKVEVSPADGYEKWKSIKLYEGVLKALMKGNIEKLDIASIMGPLYLLNDLRQYYDHLLPNEKRDAVKENIIRTFNLESFEDISSLYEQLIGGLNMLFEYLILATGNQSLDQ</sequence>
<accession>A0A7X5HXU4</accession>
<dbReference type="AlphaFoldDB" id="A0A7X5HXU4"/>
<keyword evidence="2" id="KW-1185">Reference proteome</keyword>
<evidence type="ECO:0000313" key="1">
    <source>
        <dbReference type="EMBL" id="NDL68610.1"/>
    </source>
</evidence>